<keyword evidence="2" id="KW-1185">Reference proteome</keyword>
<accession>A0ABU5H144</accession>
<gene>
    <name evidence="1" type="ORF">SYV04_12280</name>
</gene>
<reference evidence="1 2" key="1">
    <citation type="submission" date="2023-12" db="EMBL/GenBank/DDBJ databases">
        <title>the genome sequence of Hyalangium sp. s54d21.</title>
        <authorList>
            <person name="Zhang X."/>
        </authorList>
    </citation>
    <scope>NUCLEOTIDE SEQUENCE [LARGE SCALE GENOMIC DNA]</scope>
    <source>
        <strain evidence="2">s54d21</strain>
    </source>
</reference>
<dbReference type="RefSeq" id="WP_321545908.1">
    <property type="nucleotide sequence ID" value="NZ_JAXIVS010000004.1"/>
</dbReference>
<dbReference type="Proteomes" id="UP001291309">
    <property type="component" value="Unassembled WGS sequence"/>
</dbReference>
<evidence type="ECO:0000313" key="1">
    <source>
        <dbReference type="EMBL" id="MDY7227178.1"/>
    </source>
</evidence>
<organism evidence="1 2">
    <name type="scientific">Hyalangium rubrum</name>
    <dbReference type="NCBI Taxonomy" id="3103134"/>
    <lineage>
        <taxon>Bacteria</taxon>
        <taxon>Pseudomonadati</taxon>
        <taxon>Myxococcota</taxon>
        <taxon>Myxococcia</taxon>
        <taxon>Myxococcales</taxon>
        <taxon>Cystobacterineae</taxon>
        <taxon>Archangiaceae</taxon>
        <taxon>Hyalangium</taxon>
    </lineage>
</organism>
<dbReference type="Pfam" id="PF12059">
    <property type="entry name" value="DUF3540"/>
    <property type="match status" value="1"/>
</dbReference>
<comment type="caution">
    <text evidence="1">The sequence shown here is derived from an EMBL/GenBank/DDBJ whole genome shotgun (WGS) entry which is preliminary data.</text>
</comment>
<dbReference type="InterPro" id="IPR021927">
    <property type="entry name" value="DUF3540"/>
</dbReference>
<protein>
    <submittedName>
        <fullName evidence="1">DUF3540 domain-containing protein</fullName>
    </submittedName>
</protein>
<proteinExistence type="predicted"/>
<evidence type="ECO:0000313" key="2">
    <source>
        <dbReference type="Proteomes" id="UP001291309"/>
    </source>
</evidence>
<name>A0ABU5H144_9BACT</name>
<dbReference type="EMBL" id="JAXIVS010000004">
    <property type="protein sequence ID" value="MDY7227178.1"/>
    <property type="molecule type" value="Genomic_DNA"/>
</dbReference>
<sequence>MEKLAGRIGSTVIQQDVGSVLSTEGASLSVAVGGTPHPAKRAPSCLLAPEPGDLVLVTFVPGRGCYVLAVLEREEGAPGRLVHQGNLGLHLPAGRLTVTASEGMSVVSGQDVSCVTSSLRAHAVEANLSIEKAHFLGTFASVQVETLKVIGRFFDSVLERFSQRVRRSYRQVEEVDSVRAEQLDYMASKNVSVRGRNALVTAEQLVKLDGDQVHLG</sequence>